<protein>
    <submittedName>
        <fullName evidence="1">Uncharacterized protein</fullName>
    </submittedName>
</protein>
<accession>A0A2P2QJC6</accession>
<proteinExistence type="predicted"/>
<dbReference type="EMBL" id="GGEC01086612">
    <property type="protein sequence ID" value="MBX67096.1"/>
    <property type="molecule type" value="Transcribed_RNA"/>
</dbReference>
<reference evidence="1" key="1">
    <citation type="submission" date="2018-02" db="EMBL/GenBank/DDBJ databases">
        <title>Rhizophora mucronata_Transcriptome.</title>
        <authorList>
            <person name="Meera S.P."/>
            <person name="Sreeshan A."/>
            <person name="Augustine A."/>
        </authorList>
    </citation>
    <scope>NUCLEOTIDE SEQUENCE</scope>
    <source>
        <tissue evidence="1">Leaf</tissue>
    </source>
</reference>
<dbReference type="AlphaFoldDB" id="A0A2P2QJC6"/>
<name>A0A2P2QJC6_RHIMU</name>
<evidence type="ECO:0000313" key="1">
    <source>
        <dbReference type="EMBL" id="MBX67096.1"/>
    </source>
</evidence>
<organism evidence="1">
    <name type="scientific">Rhizophora mucronata</name>
    <name type="common">Asiatic mangrove</name>
    <dbReference type="NCBI Taxonomy" id="61149"/>
    <lineage>
        <taxon>Eukaryota</taxon>
        <taxon>Viridiplantae</taxon>
        <taxon>Streptophyta</taxon>
        <taxon>Embryophyta</taxon>
        <taxon>Tracheophyta</taxon>
        <taxon>Spermatophyta</taxon>
        <taxon>Magnoliopsida</taxon>
        <taxon>eudicotyledons</taxon>
        <taxon>Gunneridae</taxon>
        <taxon>Pentapetalae</taxon>
        <taxon>rosids</taxon>
        <taxon>fabids</taxon>
        <taxon>Malpighiales</taxon>
        <taxon>Rhizophoraceae</taxon>
        <taxon>Rhizophora</taxon>
    </lineage>
</organism>
<sequence length="52" mass="6208">MPSVFLCHFIEKVLQVLHCWLKNELWYCEQSLCYSKRASKSTLLFNKANMLL</sequence>